<sequence>MSCSAALCGGAYLFVPEIDVEGVELEAGVLKTFGRLSGFVFKGFVLGLRPTEGIDLAENDKTTFSVPSSRFRPSPTGGGDPKEPEPEAPCPSSPPQLTGFDSSIHLIALAFALAILRCLFRPATVSTRPTTPSSKFSSLLMMRRGSTIYDFTSGFYLLFISYFECSCVSYIYLTTKPPEGLSHFSALFLFSSGQPE</sequence>
<organism evidence="1 2">
    <name type="scientific">Thelephora ganbajun</name>
    <name type="common">Ganba fungus</name>
    <dbReference type="NCBI Taxonomy" id="370292"/>
    <lineage>
        <taxon>Eukaryota</taxon>
        <taxon>Fungi</taxon>
        <taxon>Dikarya</taxon>
        <taxon>Basidiomycota</taxon>
        <taxon>Agaricomycotina</taxon>
        <taxon>Agaricomycetes</taxon>
        <taxon>Thelephorales</taxon>
        <taxon>Thelephoraceae</taxon>
        <taxon>Thelephora</taxon>
    </lineage>
</organism>
<name>A0ACB6ZE51_THEGA</name>
<dbReference type="Proteomes" id="UP000886501">
    <property type="component" value="Unassembled WGS sequence"/>
</dbReference>
<comment type="caution">
    <text evidence="1">The sequence shown here is derived from an EMBL/GenBank/DDBJ whole genome shotgun (WGS) entry which is preliminary data.</text>
</comment>
<proteinExistence type="predicted"/>
<reference evidence="1" key="2">
    <citation type="journal article" date="2020" name="Nat. Commun.">
        <title>Large-scale genome sequencing of mycorrhizal fungi provides insights into the early evolution of symbiotic traits.</title>
        <authorList>
            <person name="Miyauchi S."/>
            <person name="Kiss E."/>
            <person name="Kuo A."/>
            <person name="Drula E."/>
            <person name="Kohler A."/>
            <person name="Sanchez-Garcia M."/>
            <person name="Morin E."/>
            <person name="Andreopoulos B."/>
            <person name="Barry K.W."/>
            <person name="Bonito G."/>
            <person name="Buee M."/>
            <person name="Carver A."/>
            <person name="Chen C."/>
            <person name="Cichocki N."/>
            <person name="Clum A."/>
            <person name="Culley D."/>
            <person name="Crous P.W."/>
            <person name="Fauchery L."/>
            <person name="Girlanda M."/>
            <person name="Hayes R.D."/>
            <person name="Keri Z."/>
            <person name="LaButti K."/>
            <person name="Lipzen A."/>
            <person name="Lombard V."/>
            <person name="Magnuson J."/>
            <person name="Maillard F."/>
            <person name="Murat C."/>
            <person name="Nolan M."/>
            <person name="Ohm R.A."/>
            <person name="Pangilinan J."/>
            <person name="Pereira M.F."/>
            <person name="Perotto S."/>
            <person name="Peter M."/>
            <person name="Pfister S."/>
            <person name="Riley R."/>
            <person name="Sitrit Y."/>
            <person name="Stielow J.B."/>
            <person name="Szollosi G."/>
            <person name="Zifcakova L."/>
            <person name="Stursova M."/>
            <person name="Spatafora J.W."/>
            <person name="Tedersoo L."/>
            <person name="Vaario L.M."/>
            <person name="Yamada A."/>
            <person name="Yan M."/>
            <person name="Wang P."/>
            <person name="Xu J."/>
            <person name="Bruns T."/>
            <person name="Baldrian P."/>
            <person name="Vilgalys R."/>
            <person name="Dunand C."/>
            <person name="Henrissat B."/>
            <person name="Grigoriev I.V."/>
            <person name="Hibbett D."/>
            <person name="Nagy L.G."/>
            <person name="Martin F.M."/>
        </authorList>
    </citation>
    <scope>NUCLEOTIDE SEQUENCE</scope>
    <source>
        <strain evidence="1">P2</strain>
    </source>
</reference>
<keyword evidence="2" id="KW-1185">Reference proteome</keyword>
<evidence type="ECO:0000313" key="1">
    <source>
        <dbReference type="EMBL" id="KAF9648095.1"/>
    </source>
</evidence>
<protein>
    <submittedName>
        <fullName evidence="1">Uncharacterized protein</fullName>
    </submittedName>
</protein>
<evidence type="ECO:0000313" key="2">
    <source>
        <dbReference type="Proteomes" id="UP000886501"/>
    </source>
</evidence>
<gene>
    <name evidence="1" type="ORF">BDM02DRAFT_3115865</name>
</gene>
<dbReference type="EMBL" id="MU118019">
    <property type="protein sequence ID" value="KAF9648095.1"/>
    <property type="molecule type" value="Genomic_DNA"/>
</dbReference>
<reference evidence="1" key="1">
    <citation type="submission" date="2019-10" db="EMBL/GenBank/DDBJ databases">
        <authorList>
            <consortium name="DOE Joint Genome Institute"/>
            <person name="Kuo A."/>
            <person name="Miyauchi S."/>
            <person name="Kiss E."/>
            <person name="Drula E."/>
            <person name="Kohler A."/>
            <person name="Sanchez-Garcia M."/>
            <person name="Andreopoulos B."/>
            <person name="Barry K.W."/>
            <person name="Bonito G."/>
            <person name="Buee M."/>
            <person name="Carver A."/>
            <person name="Chen C."/>
            <person name="Cichocki N."/>
            <person name="Clum A."/>
            <person name="Culley D."/>
            <person name="Crous P.W."/>
            <person name="Fauchery L."/>
            <person name="Girlanda M."/>
            <person name="Hayes R."/>
            <person name="Keri Z."/>
            <person name="Labutti K."/>
            <person name="Lipzen A."/>
            <person name="Lombard V."/>
            <person name="Magnuson J."/>
            <person name="Maillard F."/>
            <person name="Morin E."/>
            <person name="Murat C."/>
            <person name="Nolan M."/>
            <person name="Ohm R."/>
            <person name="Pangilinan J."/>
            <person name="Pereira M."/>
            <person name="Perotto S."/>
            <person name="Peter M."/>
            <person name="Riley R."/>
            <person name="Sitrit Y."/>
            <person name="Stielow B."/>
            <person name="Szollosi G."/>
            <person name="Zifcakova L."/>
            <person name="Stursova M."/>
            <person name="Spatafora J.W."/>
            <person name="Tedersoo L."/>
            <person name="Vaario L.-M."/>
            <person name="Yamada A."/>
            <person name="Yan M."/>
            <person name="Wang P."/>
            <person name="Xu J."/>
            <person name="Bruns T."/>
            <person name="Baldrian P."/>
            <person name="Vilgalys R."/>
            <person name="Henrissat B."/>
            <person name="Grigoriev I.V."/>
            <person name="Hibbett D."/>
            <person name="Nagy L.G."/>
            <person name="Martin F.M."/>
        </authorList>
    </citation>
    <scope>NUCLEOTIDE SEQUENCE</scope>
    <source>
        <strain evidence="1">P2</strain>
    </source>
</reference>
<accession>A0ACB6ZE51</accession>